<dbReference type="Proteomes" id="UP000238325">
    <property type="component" value="Unassembled WGS sequence"/>
</dbReference>
<dbReference type="OrthoDB" id="877719at2"/>
<evidence type="ECO:0000313" key="3">
    <source>
        <dbReference type="Proteomes" id="UP000238325"/>
    </source>
</evidence>
<evidence type="ECO:0000313" key="4">
    <source>
        <dbReference type="Proteomes" id="UP000238534"/>
    </source>
</evidence>
<proteinExistence type="predicted"/>
<comment type="caution">
    <text evidence="1">The sequence shown here is derived from an EMBL/GenBank/DDBJ whole genome shotgun (WGS) entry which is preliminary data.</text>
</comment>
<dbReference type="PROSITE" id="PS51257">
    <property type="entry name" value="PROKAR_LIPOPROTEIN"/>
    <property type="match status" value="1"/>
</dbReference>
<dbReference type="RefSeq" id="WP_105681561.1">
    <property type="nucleotide sequence ID" value="NZ_JBBGZD010000001.1"/>
</dbReference>
<sequence length="264" mass="30737">MKKILGILFYLAASCILSGQNISIIEKKLDRSFQRIQYWYDARNKDSFTYDSLYAANRKFEKLLQYYTSSNPQTLRHDFKSLKKNGLSINSSEDGKFRIYSWNTETGGTMRFYRSVFQYESGKKVQSEVLKSNMEDDAEAMYSQINDVISQNKKYYLAQSTAVYSSALFHHTIKVFSIENGKLNSNAKLIKTSSGIKNELGYELDFTATSNRENPISIELFNTLDIQYDAKKKIISIPLIRDDSRITDKKIRYHQFKGKYFEKL</sequence>
<accession>A0A2S9D2A1</accession>
<gene>
    <name evidence="1" type="ORF">CQ022_11705</name>
    <name evidence="2" type="ORF">CQ033_05375</name>
</gene>
<evidence type="ECO:0000313" key="2">
    <source>
        <dbReference type="EMBL" id="PRB92631.1"/>
    </source>
</evidence>
<name>A0A2S9D2A1_CHRCI</name>
<keyword evidence="3" id="KW-1185">Reference proteome</keyword>
<dbReference type="EMBL" id="PCPH01000001">
    <property type="protein sequence ID" value="PRB92631.1"/>
    <property type="molecule type" value="Genomic_DNA"/>
</dbReference>
<organism evidence="1 4">
    <name type="scientific">Chryseobacterium culicis</name>
    <dbReference type="NCBI Taxonomy" id="680127"/>
    <lineage>
        <taxon>Bacteria</taxon>
        <taxon>Pseudomonadati</taxon>
        <taxon>Bacteroidota</taxon>
        <taxon>Flavobacteriia</taxon>
        <taxon>Flavobacteriales</taxon>
        <taxon>Weeksellaceae</taxon>
        <taxon>Chryseobacterium group</taxon>
        <taxon>Chryseobacterium</taxon>
    </lineage>
</organism>
<reference evidence="3 4" key="1">
    <citation type="submission" date="2017-09" db="EMBL/GenBank/DDBJ databases">
        <title>Genomic, metabolic, and phenotypic characteristics of bacterial isolates from the natural microbiome of the model nematode Caenorhabditis elegans.</title>
        <authorList>
            <person name="Zimmermann J."/>
            <person name="Obeng N."/>
            <person name="Yang W."/>
            <person name="Obeng O."/>
            <person name="Kissoyan K."/>
            <person name="Pees B."/>
            <person name="Dirksen P."/>
            <person name="Hoppner M."/>
            <person name="Franke A."/>
            <person name="Rosenstiel P."/>
            <person name="Leippe M."/>
            <person name="Dierking K."/>
            <person name="Kaleta C."/>
            <person name="Schulenburg H."/>
        </authorList>
    </citation>
    <scope>NUCLEOTIDE SEQUENCE [LARGE SCALE GENOMIC DNA]</scope>
    <source>
        <strain evidence="1 4">MYb25</strain>
        <strain evidence="2 3">MYb44</strain>
    </source>
</reference>
<evidence type="ECO:0000313" key="1">
    <source>
        <dbReference type="EMBL" id="PRB86879.1"/>
    </source>
</evidence>
<dbReference type="EMBL" id="PCPP01000001">
    <property type="protein sequence ID" value="PRB86879.1"/>
    <property type="molecule type" value="Genomic_DNA"/>
</dbReference>
<protein>
    <submittedName>
        <fullName evidence="1">Uncharacterized protein</fullName>
    </submittedName>
</protein>
<dbReference type="Proteomes" id="UP000238534">
    <property type="component" value="Unassembled WGS sequence"/>
</dbReference>
<dbReference type="AlphaFoldDB" id="A0A2S9D2A1"/>